<dbReference type="PROSITE" id="PS51257">
    <property type="entry name" value="PROKAR_LIPOPROTEIN"/>
    <property type="match status" value="1"/>
</dbReference>
<dbReference type="EMBL" id="PEBX01000008">
    <property type="protein sequence ID" value="PTQ57333.1"/>
    <property type="molecule type" value="Genomic_DNA"/>
</dbReference>
<evidence type="ECO:0000256" key="1">
    <source>
        <dbReference type="SAM" id="SignalP"/>
    </source>
</evidence>
<reference evidence="3" key="1">
    <citation type="journal article" date="2018" name="Sci. Rep.">
        <title>Lignite coal burning seam in the remote Altai Mountains harbors a hydrogen-driven thermophilic microbial community.</title>
        <authorList>
            <person name="Kadnikov V.V."/>
            <person name="Mardanov A.V."/>
            <person name="Ivasenko D.A."/>
            <person name="Antsiferov D.V."/>
            <person name="Beletsky A.V."/>
            <person name="Karnachuk O.V."/>
            <person name="Ravin N.V."/>
        </authorList>
    </citation>
    <scope>NUCLEOTIDE SEQUENCE [LARGE SCALE GENOMIC DNA]</scope>
</reference>
<accession>A0A2R6Y3U6</accession>
<keyword evidence="1" id="KW-0732">Signal</keyword>
<dbReference type="InterPro" id="IPR006059">
    <property type="entry name" value="SBP"/>
</dbReference>
<sequence>MGRKMKTMHKKTWLTGLLAFLLLLSACGQNATNAPQEQGQEDVVQQQKENEKKLAGDITFWTLSLSPAFDDYIHNVIAAFEAKYPGVKVNWQDIPYDQAEQKILISASGGKLADVINLNTDFLKKLAALGALVNMDEAAADVKADFYPNIWKSGGLKGTSYAIPWYVSTGVLLYNTDLLKKAGLDGPPKTFDEAWAMSQVIKEKTGAYGLTVDDIHFVMLMEGVPLISDDYKTAAFNGPEGVEFVKKYKKYFDDGLIPEEVLLKQVKVPEWYAQEKVAFWRAGPQHFRQIKDLAPNVYEKSDVAPAILGKTRKIHSPIMNIAVAESSKNKDVAVEFAKFITNAENQLAFSKLAPVMPTVMAAAEDEFFTQRKNATDVQEKGGYIASQQLQYAEDLILPVENVTDIYKTINEAFRKVLLENKDPQQALDEAAEIVTLLLNK</sequence>
<dbReference type="Gene3D" id="3.40.190.10">
    <property type="entry name" value="Periplasmic binding protein-like II"/>
    <property type="match status" value="2"/>
</dbReference>
<dbReference type="Pfam" id="PF01547">
    <property type="entry name" value="SBP_bac_1"/>
    <property type="match status" value="1"/>
</dbReference>
<proteinExistence type="predicted"/>
<evidence type="ECO:0000313" key="2">
    <source>
        <dbReference type="EMBL" id="PTQ57333.1"/>
    </source>
</evidence>
<dbReference type="CDD" id="cd13585">
    <property type="entry name" value="PBP2_TMBP_like"/>
    <property type="match status" value="1"/>
</dbReference>
<dbReference type="InterPro" id="IPR050490">
    <property type="entry name" value="Bact_solute-bd_prot1"/>
</dbReference>
<comment type="caution">
    <text evidence="2">The sequence shown here is derived from an EMBL/GenBank/DDBJ whole genome shotgun (WGS) entry which is preliminary data.</text>
</comment>
<dbReference type="PANTHER" id="PTHR43649">
    <property type="entry name" value="ARABINOSE-BINDING PROTEIN-RELATED"/>
    <property type="match status" value="1"/>
</dbReference>
<evidence type="ECO:0000313" key="3">
    <source>
        <dbReference type="Proteomes" id="UP000244338"/>
    </source>
</evidence>
<feature type="chain" id="PRO_5015323686" evidence="1">
    <location>
        <begin position="32"/>
        <end position="440"/>
    </location>
</feature>
<protein>
    <submittedName>
        <fullName evidence="2">Sugar ABC transporter, periplasmic sugar-binding protein</fullName>
    </submittedName>
</protein>
<dbReference type="SUPFAM" id="SSF53850">
    <property type="entry name" value="Periplasmic binding protein-like II"/>
    <property type="match status" value="1"/>
</dbReference>
<dbReference type="Proteomes" id="UP000244338">
    <property type="component" value="Unassembled WGS sequence"/>
</dbReference>
<dbReference type="PANTHER" id="PTHR43649:SF12">
    <property type="entry name" value="DIACETYLCHITOBIOSE BINDING PROTEIN DASA"/>
    <property type="match status" value="1"/>
</dbReference>
<gene>
    <name evidence="2" type="ORF">BSOLF_1649</name>
</gene>
<name>A0A2R6Y3U6_9BACL</name>
<dbReference type="AlphaFoldDB" id="A0A2R6Y3U6"/>
<organism evidence="2 3">
    <name type="scientific">Candidatus Carbonibacillus altaicus</name>
    <dbReference type="NCBI Taxonomy" id="2163959"/>
    <lineage>
        <taxon>Bacteria</taxon>
        <taxon>Bacillati</taxon>
        <taxon>Bacillota</taxon>
        <taxon>Bacilli</taxon>
        <taxon>Bacillales</taxon>
        <taxon>Candidatus Carbonibacillus</taxon>
    </lineage>
</organism>
<feature type="signal peptide" evidence="1">
    <location>
        <begin position="1"/>
        <end position="31"/>
    </location>
</feature>